<dbReference type="Proteomes" id="UP000218598">
    <property type="component" value="Unassembled WGS sequence"/>
</dbReference>
<dbReference type="Pfam" id="PF01872">
    <property type="entry name" value="RibD_C"/>
    <property type="match status" value="1"/>
</dbReference>
<dbReference type="GO" id="GO:0009231">
    <property type="term" value="P:riboflavin biosynthetic process"/>
    <property type="evidence" value="ECO:0007669"/>
    <property type="project" value="InterPro"/>
</dbReference>
<dbReference type="Gene3D" id="3.40.430.10">
    <property type="entry name" value="Dihydrofolate Reductase, subunit A"/>
    <property type="match status" value="1"/>
</dbReference>
<proteinExistence type="predicted"/>
<evidence type="ECO:0000259" key="1">
    <source>
        <dbReference type="Pfam" id="PF01872"/>
    </source>
</evidence>
<accession>A0A2A3YLU9</accession>
<reference evidence="2 3" key="1">
    <citation type="journal article" date="2017" name="Elife">
        <title>Extensive horizontal gene transfer in cheese-associated bacteria.</title>
        <authorList>
            <person name="Bonham K.S."/>
            <person name="Wolfe B.E."/>
            <person name="Dutton R.J."/>
        </authorList>
    </citation>
    <scope>NUCLEOTIDE SEQUENCE [LARGE SCALE GENOMIC DNA]</scope>
    <source>
        <strain evidence="2 3">341_9</strain>
    </source>
</reference>
<feature type="domain" description="Bacterial bifunctional deaminase-reductase C-terminal" evidence="1">
    <location>
        <begin position="4"/>
        <end position="177"/>
    </location>
</feature>
<dbReference type="InterPro" id="IPR002734">
    <property type="entry name" value="RibDG_C"/>
</dbReference>
<dbReference type="AlphaFoldDB" id="A0A2A3YLU9"/>
<evidence type="ECO:0000313" key="2">
    <source>
        <dbReference type="EMBL" id="PCC40209.1"/>
    </source>
</evidence>
<dbReference type="RefSeq" id="WP_096196762.1">
    <property type="nucleotide sequence ID" value="NZ_BAAAIQ010000005.1"/>
</dbReference>
<gene>
    <name evidence="2" type="ORF">CIK66_06185</name>
</gene>
<evidence type="ECO:0000313" key="3">
    <source>
        <dbReference type="Proteomes" id="UP000218598"/>
    </source>
</evidence>
<dbReference type="SUPFAM" id="SSF53597">
    <property type="entry name" value="Dihydrofolate reductase-like"/>
    <property type="match status" value="1"/>
</dbReference>
<keyword evidence="3" id="KW-1185">Reference proteome</keyword>
<organism evidence="2 3">
    <name type="scientific">Brachybacterium alimentarium</name>
    <dbReference type="NCBI Taxonomy" id="47845"/>
    <lineage>
        <taxon>Bacteria</taxon>
        <taxon>Bacillati</taxon>
        <taxon>Actinomycetota</taxon>
        <taxon>Actinomycetes</taxon>
        <taxon>Micrococcales</taxon>
        <taxon>Dermabacteraceae</taxon>
        <taxon>Brachybacterium</taxon>
    </lineage>
</organism>
<dbReference type="EMBL" id="NRGR01000008">
    <property type="protein sequence ID" value="PCC40209.1"/>
    <property type="molecule type" value="Genomic_DNA"/>
</dbReference>
<dbReference type="PANTHER" id="PTHR38011">
    <property type="entry name" value="DIHYDROFOLATE REDUCTASE FAMILY PROTEIN (AFU_ORTHOLOGUE AFUA_8G06820)"/>
    <property type="match status" value="1"/>
</dbReference>
<protein>
    <submittedName>
        <fullName evidence="2">Dihydrofolate reductase</fullName>
    </submittedName>
</protein>
<dbReference type="GO" id="GO:0008703">
    <property type="term" value="F:5-amino-6-(5-phosphoribosylamino)uracil reductase activity"/>
    <property type="evidence" value="ECO:0007669"/>
    <property type="project" value="InterPro"/>
</dbReference>
<dbReference type="InterPro" id="IPR050765">
    <property type="entry name" value="Riboflavin_Biosynth_HTPR"/>
</dbReference>
<sequence>MGSVTWGFTASLDGFIAGPGHDMSWLEEAAAESSQGAESVDGIAALAEPVGVIISGRRGYDAARAQADERGELTAEAYGGAWSGTEIVLTHRPHEIADDPAIAPMDCDVREAVRRARQIAGEKDVQIISADIARQALEHDLLDEMQVFVAPVFLGDGTRIFDVPGGRSVRWELVEWPQGAVSAAGGRVYRPRR</sequence>
<dbReference type="InterPro" id="IPR024072">
    <property type="entry name" value="DHFR-like_dom_sf"/>
</dbReference>
<comment type="caution">
    <text evidence="2">The sequence shown here is derived from an EMBL/GenBank/DDBJ whole genome shotgun (WGS) entry which is preliminary data.</text>
</comment>
<dbReference type="OrthoDB" id="7949219at2"/>
<name>A0A2A3YLU9_9MICO</name>
<dbReference type="PANTHER" id="PTHR38011:SF11">
    <property type="entry name" value="2,5-DIAMINO-6-RIBOSYLAMINO-4(3H)-PYRIMIDINONE 5'-PHOSPHATE REDUCTASE"/>
    <property type="match status" value="1"/>
</dbReference>